<dbReference type="AlphaFoldDB" id="A0A9P4U7L4"/>
<sequence>MFSFIGVSVTLLLAHLESNGTKRNQSGQAARLPVTCPASLTEARVSASAVVPPIGRWGSHPAAPFRRYIHRSCARQPSTSHAHVCVCAPEEAMLRGTSARAQED</sequence>
<reference evidence="2" key="1">
    <citation type="journal article" date="2020" name="Stud. Mycol.">
        <title>101 Dothideomycetes genomes: a test case for predicting lifestyles and emergence of pathogens.</title>
        <authorList>
            <person name="Haridas S."/>
            <person name="Albert R."/>
            <person name="Binder M."/>
            <person name="Bloem J."/>
            <person name="Labutti K."/>
            <person name="Salamov A."/>
            <person name="Andreopoulos B."/>
            <person name="Baker S."/>
            <person name="Barry K."/>
            <person name="Bills G."/>
            <person name="Bluhm B."/>
            <person name="Cannon C."/>
            <person name="Castanera R."/>
            <person name="Culley D."/>
            <person name="Daum C."/>
            <person name="Ezra D."/>
            <person name="Gonzalez J."/>
            <person name="Henrissat B."/>
            <person name="Kuo A."/>
            <person name="Liang C."/>
            <person name="Lipzen A."/>
            <person name="Lutzoni F."/>
            <person name="Magnuson J."/>
            <person name="Mondo S."/>
            <person name="Nolan M."/>
            <person name="Ohm R."/>
            <person name="Pangilinan J."/>
            <person name="Park H.-J."/>
            <person name="Ramirez L."/>
            <person name="Alfaro M."/>
            <person name="Sun H."/>
            <person name="Tritt A."/>
            <person name="Yoshinaga Y."/>
            <person name="Zwiers L.-H."/>
            <person name="Turgeon B."/>
            <person name="Goodwin S."/>
            <person name="Spatafora J."/>
            <person name="Crous P."/>
            <person name="Grigoriev I."/>
        </authorList>
    </citation>
    <scope>NUCLEOTIDE SEQUENCE</scope>
    <source>
        <strain evidence="2">CBS 690.94</strain>
    </source>
</reference>
<proteinExistence type="predicted"/>
<keyword evidence="3" id="KW-1185">Reference proteome</keyword>
<feature type="signal peptide" evidence="1">
    <location>
        <begin position="1"/>
        <end position="20"/>
    </location>
</feature>
<accession>A0A9P4U7L4</accession>
<gene>
    <name evidence="2" type="ORF">P171DRAFT_435791</name>
</gene>
<dbReference type="Proteomes" id="UP000799764">
    <property type="component" value="Unassembled WGS sequence"/>
</dbReference>
<feature type="chain" id="PRO_5040361072" description="Secreted protein" evidence="1">
    <location>
        <begin position="21"/>
        <end position="104"/>
    </location>
</feature>
<protein>
    <recommendedName>
        <fullName evidence="4">Secreted protein</fullName>
    </recommendedName>
</protein>
<keyword evidence="1" id="KW-0732">Signal</keyword>
<evidence type="ECO:0000256" key="1">
    <source>
        <dbReference type="SAM" id="SignalP"/>
    </source>
</evidence>
<organism evidence="2 3">
    <name type="scientific">Karstenula rhodostoma CBS 690.94</name>
    <dbReference type="NCBI Taxonomy" id="1392251"/>
    <lineage>
        <taxon>Eukaryota</taxon>
        <taxon>Fungi</taxon>
        <taxon>Dikarya</taxon>
        <taxon>Ascomycota</taxon>
        <taxon>Pezizomycotina</taxon>
        <taxon>Dothideomycetes</taxon>
        <taxon>Pleosporomycetidae</taxon>
        <taxon>Pleosporales</taxon>
        <taxon>Massarineae</taxon>
        <taxon>Didymosphaeriaceae</taxon>
        <taxon>Karstenula</taxon>
    </lineage>
</organism>
<evidence type="ECO:0000313" key="3">
    <source>
        <dbReference type="Proteomes" id="UP000799764"/>
    </source>
</evidence>
<name>A0A9P4U7L4_9PLEO</name>
<evidence type="ECO:0008006" key="4">
    <source>
        <dbReference type="Google" id="ProtNLM"/>
    </source>
</evidence>
<comment type="caution">
    <text evidence="2">The sequence shown here is derived from an EMBL/GenBank/DDBJ whole genome shotgun (WGS) entry which is preliminary data.</text>
</comment>
<evidence type="ECO:0000313" key="2">
    <source>
        <dbReference type="EMBL" id="KAF2439971.1"/>
    </source>
</evidence>
<dbReference type="EMBL" id="MU001508">
    <property type="protein sequence ID" value="KAF2439971.1"/>
    <property type="molecule type" value="Genomic_DNA"/>
</dbReference>